<name>W4LH26_9BACT</name>
<sequence length="559" mass="64307">MEPNPIGIYVPCYEVFPNTSVNFSNFKLHVDQLSRTESLFLCARINSILLNSANNNEHLKQEYLVHQFFTTDEIIRINEFSQSQRNTYTIVFFRGQLLELMRWICLWCEDHADDGITFEEPETRRRFAKAALMASDLWGHRIYRERFALDGGIDLARRRLLGSFRAAAADTASGIDPLLALGRGYAMLSNYISSFYSDFLVEFHSLTHLSLEAFYACMGAFMTTFLYRTPENMHENPGLFHVETVCESNLNAQPLIESYIALESQTADELRNALWDRQDETVPDESVRYDYKPLRRRPILRASDGRAVILDPVFYAERASVGPLFLLLEHAGVRSNRIFSAFGYAFEKYASSLLRNMYPDPGPGLVNRLSCNVLGWDRNRDEIEIADACLNNAVEVILFEMKAVWVRDDLILDDNDDQYLEHLRNRYGVYTSGEGNRSVKGVGQIARSITKLANREWTPLTQDFDHVERFYPVLLVYDSLLDAHAHGYFLAAEFEAALVPDEVFRTGEMRKGRFRVAPLIIMTINDLENIETSVEHFSLQDLLRDYSSDCNDRMVSLHN</sequence>
<comment type="caution">
    <text evidence="1">The sequence shown here is derived from an EMBL/GenBank/DDBJ whole genome shotgun (WGS) entry which is preliminary data.</text>
</comment>
<accession>W4LH26</accession>
<gene>
    <name evidence="1" type="ORF">ETSY2_44995</name>
</gene>
<protein>
    <submittedName>
        <fullName evidence="1">Uncharacterized protein</fullName>
    </submittedName>
</protein>
<evidence type="ECO:0000313" key="2">
    <source>
        <dbReference type="Proteomes" id="UP000019140"/>
    </source>
</evidence>
<dbReference type="Proteomes" id="UP000019140">
    <property type="component" value="Unassembled WGS sequence"/>
</dbReference>
<dbReference type="EMBL" id="AZHX01002086">
    <property type="protein sequence ID" value="ETW97219.1"/>
    <property type="molecule type" value="Genomic_DNA"/>
</dbReference>
<evidence type="ECO:0000313" key="1">
    <source>
        <dbReference type="EMBL" id="ETW97219.1"/>
    </source>
</evidence>
<keyword evidence="2" id="KW-1185">Reference proteome</keyword>
<dbReference type="HOGENOM" id="CLU_487201_0_0_7"/>
<proteinExistence type="predicted"/>
<organism evidence="1 2">
    <name type="scientific">Candidatus Entotheonella gemina</name>
    <dbReference type="NCBI Taxonomy" id="1429439"/>
    <lineage>
        <taxon>Bacteria</taxon>
        <taxon>Pseudomonadati</taxon>
        <taxon>Nitrospinota/Tectimicrobiota group</taxon>
        <taxon>Candidatus Tectimicrobiota</taxon>
        <taxon>Candidatus Entotheonellia</taxon>
        <taxon>Candidatus Entotheonellales</taxon>
        <taxon>Candidatus Entotheonellaceae</taxon>
        <taxon>Candidatus Entotheonella</taxon>
    </lineage>
</organism>
<reference evidence="1 2" key="1">
    <citation type="journal article" date="2014" name="Nature">
        <title>An environmental bacterial taxon with a large and distinct metabolic repertoire.</title>
        <authorList>
            <person name="Wilson M.C."/>
            <person name="Mori T."/>
            <person name="Ruckert C."/>
            <person name="Uria A.R."/>
            <person name="Helf M.J."/>
            <person name="Takada K."/>
            <person name="Gernert C."/>
            <person name="Steffens U.A."/>
            <person name="Heycke N."/>
            <person name="Schmitt S."/>
            <person name="Rinke C."/>
            <person name="Helfrich E.J."/>
            <person name="Brachmann A.O."/>
            <person name="Gurgui C."/>
            <person name="Wakimoto T."/>
            <person name="Kracht M."/>
            <person name="Crusemann M."/>
            <person name="Hentschel U."/>
            <person name="Abe I."/>
            <person name="Matsunaga S."/>
            <person name="Kalinowski J."/>
            <person name="Takeyama H."/>
            <person name="Piel J."/>
        </authorList>
    </citation>
    <scope>NUCLEOTIDE SEQUENCE [LARGE SCALE GENOMIC DNA]</scope>
    <source>
        <strain evidence="2">TSY2</strain>
    </source>
</reference>
<dbReference type="AlphaFoldDB" id="W4LH26"/>